<dbReference type="PANTHER" id="PTHR11575">
    <property type="entry name" value="5'-NUCLEOTIDASE-RELATED"/>
    <property type="match status" value="1"/>
</dbReference>
<evidence type="ECO:0000259" key="2">
    <source>
        <dbReference type="Pfam" id="PF13435"/>
    </source>
</evidence>
<dbReference type="InterPro" id="IPR036280">
    <property type="entry name" value="Multihaem_cyt_sf"/>
</dbReference>
<dbReference type="EMBL" id="WTPX01000042">
    <property type="protein sequence ID" value="NNJ25584.1"/>
    <property type="molecule type" value="Genomic_DNA"/>
</dbReference>
<dbReference type="InterPro" id="IPR029052">
    <property type="entry name" value="Metallo-depent_PP-like"/>
</dbReference>
<evidence type="ECO:0000256" key="1">
    <source>
        <dbReference type="SAM" id="MobiDB-lite"/>
    </source>
</evidence>
<keyword evidence="4" id="KW-1185">Reference proteome</keyword>
<feature type="region of interest" description="Disordered" evidence="1">
    <location>
        <begin position="1"/>
        <end position="35"/>
    </location>
</feature>
<feature type="compositionally biased region" description="Pro residues" evidence="1">
    <location>
        <begin position="21"/>
        <end position="30"/>
    </location>
</feature>
<accession>A0ABX1VBV4</accession>
<proteinExistence type="predicted"/>
<name>A0ABX1VBV4_9PLAN</name>
<dbReference type="Gene3D" id="1.10.1130.10">
    <property type="entry name" value="Flavocytochrome C3, Chain A"/>
    <property type="match status" value="1"/>
</dbReference>
<dbReference type="SUPFAM" id="SSF56300">
    <property type="entry name" value="Metallo-dependent phosphatases"/>
    <property type="match status" value="1"/>
</dbReference>
<protein>
    <recommendedName>
        <fullName evidence="2">Cytochrome c-552/4 domain-containing protein</fullName>
    </recommendedName>
</protein>
<dbReference type="InterPro" id="IPR023155">
    <property type="entry name" value="Cyt_c-552/4"/>
</dbReference>
<dbReference type="Gene3D" id="3.60.21.10">
    <property type="match status" value="1"/>
</dbReference>
<sequence length="578" mass="60870">MGRVSQHTHGSGAPAMSQTDPAPPSAPPAPGSSAAPPVWPQALVGAVIGAAALGLGAFILTRGGDLPDDPGTPTPPAAAMTVDPLAGWEKPAAAVVFTGEVHGYLEPCGCSEKQNGGVARRSALFKELREEKGWDVVAADAGGTLRRTRLQSELKFAAMRRALEQMGYGLLNLGPEELRLGMDYLVQHVYDAPPLLGANVALFGDVTGQTANDTGIARTRILEAGGLKIGFTGVVGATMAKELANPDPNSLIGVGDAADVLPLALEELADCDVRVLLSQAEPDETTAFLQNYPGFHVAVTAGGPEDPSAEPTVVATEAGDALLLRVGHKGKHAGVVGVYPVEGSDRPQLTYALVTLSKDRFGHDESMDPIMAGYQQSIADNLEAIFDDLPPAAPPRPGGYVGAAKCGECHTKAYAKWKESPHAHALASLTEGRENFEGDWADRRLDPECLSCHVTGWDPQGYYPFDGGYLPERLAAGSAGGGVDGTTGLSGMDRHLKLQSQQCENCHGPGSDHVAVFERFKADPASVDQAEQRAANKAMHIDLATASQTTCVKCHDGDNSPDFKFEEYWPKIAHPWRD</sequence>
<comment type="caution">
    <text evidence="3">The sequence shown here is derived from an EMBL/GenBank/DDBJ whole genome shotgun (WGS) entry which is preliminary data.</text>
</comment>
<gene>
    <name evidence="3" type="ORF">LzC2_16560</name>
</gene>
<dbReference type="InterPro" id="IPR006179">
    <property type="entry name" value="5_nucleotidase/apyrase"/>
</dbReference>
<evidence type="ECO:0000313" key="4">
    <source>
        <dbReference type="Proteomes" id="UP000609651"/>
    </source>
</evidence>
<dbReference type="Pfam" id="PF13435">
    <property type="entry name" value="Cytochrome_C554"/>
    <property type="match status" value="1"/>
</dbReference>
<dbReference type="PANTHER" id="PTHR11575:SF24">
    <property type="entry name" value="5'-NUCLEOTIDASE"/>
    <property type="match status" value="1"/>
</dbReference>
<dbReference type="SUPFAM" id="SSF48695">
    <property type="entry name" value="Multiheme cytochromes"/>
    <property type="match status" value="1"/>
</dbReference>
<reference evidence="3 4" key="1">
    <citation type="journal article" date="2020" name="Syst. Appl. Microbiol.">
        <title>Alienimonas chondri sp. nov., a novel planctomycete isolated from the biofilm of the red alga Chondrus crispus.</title>
        <authorList>
            <person name="Vitorino I."/>
            <person name="Albuquerque L."/>
            <person name="Wiegand S."/>
            <person name="Kallscheuer N."/>
            <person name="da Costa M.S."/>
            <person name="Lobo-da-Cunha A."/>
            <person name="Jogler C."/>
            <person name="Lage O.M."/>
        </authorList>
    </citation>
    <scope>NUCLEOTIDE SEQUENCE [LARGE SCALE GENOMIC DNA]</scope>
    <source>
        <strain evidence="3 4">LzC2</strain>
    </source>
</reference>
<organism evidence="3 4">
    <name type="scientific">Alienimonas chondri</name>
    <dbReference type="NCBI Taxonomy" id="2681879"/>
    <lineage>
        <taxon>Bacteria</taxon>
        <taxon>Pseudomonadati</taxon>
        <taxon>Planctomycetota</taxon>
        <taxon>Planctomycetia</taxon>
        <taxon>Planctomycetales</taxon>
        <taxon>Planctomycetaceae</taxon>
        <taxon>Alienimonas</taxon>
    </lineage>
</organism>
<dbReference type="Proteomes" id="UP000609651">
    <property type="component" value="Unassembled WGS sequence"/>
</dbReference>
<feature type="domain" description="Cytochrome c-552/4" evidence="2">
    <location>
        <begin position="405"/>
        <end position="462"/>
    </location>
</feature>
<evidence type="ECO:0000313" key="3">
    <source>
        <dbReference type="EMBL" id="NNJ25584.1"/>
    </source>
</evidence>